<evidence type="ECO:0000313" key="3">
    <source>
        <dbReference type="Proteomes" id="UP000254589"/>
    </source>
</evidence>
<dbReference type="AlphaFoldDB" id="A0AAJ5D336"/>
<feature type="compositionally biased region" description="Polar residues" evidence="1">
    <location>
        <begin position="39"/>
        <end position="54"/>
    </location>
</feature>
<accession>A0AAJ5D336</accession>
<evidence type="ECO:0000313" key="2">
    <source>
        <dbReference type="EMBL" id="SUA93230.1"/>
    </source>
</evidence>
<protein>
    <submittedName>
        <fullName evidence="2">Uncharacterized protein</fullName>
    </submittedName>
</protein>
<proteinExistence type="predicted"/>
<dbReference type="EMBL" id="UGSJ01000001">
    <property type="protein sequence ID" value="SUA93230.1"/>
    <property type="molecule type" value="Genomic_DNA"/>
</dbReference>
<feature type="compositionally biased region" description="Low complexity" evidence="1">
    <location>
        <begin position="15"/>
        <end position="28"/>
    </location>
</feature>
<comment type="caution">
    <text evidence="2">The sequence shown here is derived from an EMBL/GenBank/DDBJ whole genome shotgun (WGS) entry which is preliminary data.</text>
</comment>
<reference evidence="2 3" key="1">
    <citation type="submission" date="2018-06" db="EMBL/GenBank/DDBJ databases">
        <authorList>
            <consortium name="Pathogen Informatics"/>
            <person name="Doyle S."/>
        </authorList>
    </citation>
    <scope>NUCLEOTIDE SEQUENCE [LARGE SCALE GENOMIC DNA]</scope>
    <source>
        <strain evidence="2 3">NCTC13159</strain>
    </source>
</reference>
<feature type="compositionally biased region" description="Polar residues" evidence="1">
    <location>
        <begin position="63"/>
        <end position="84"/>
    </location>
</feature>
<name>A0AAJ5D336_PANPU</name>
<gene>
    <name evidence="2" type="ORF">NCTC13159_04788</name>
</gene>
<organism evidence="2 3">
    <name type="scientific">Pandoraea pulmonicola</name>
    <dbReference type="NCBI Taxonomy" id="93221"/>
    <lineage>
        <taxon>Bacteria</taxon>
        <taxon>Pseudomonadati</taxon>
        <taxon>Pseudomonadota</taxon>
        <taxon>Betaproteobacteria</taxon>
        <taxon>Burkholderiales</taxon>
        <taxon>Burkholderiaceae</taxon>
        <taxon>Pandoraea</taxon>
    </lineage>
</organism>
<evidence type="ECO:0000256" key="1">
    <source>
        <dbReference type="SAM" id="MobiDB-lite"/>
    </source>
</evidence>
<sequence>MYPVSGAGVSHPQLPATTSTSEPPTAKTQPTPLGDNVREVSQTNERRSASSSLGQRLPLPGTTIGTGQTAENVRQSMPTSTQPTTVGCNVRLVHQADQTGGRTKPCIHTGVPAALLNFAQRPPCPETSRLLGIFEAVQEGVEQRGNAQALVEMPPGSLPSETTALIFQGMQVYMEATPAPQVDAGAWSCMPSSSVQQENRLETGIAKKRAAGGGRDAGFMSPLIGIRHKKIGIQTLRALDAALTQDATLDVTGWARMNHFRTRTIRNYVCNGALTPEARNRLDVADGKASRIRKAGDADFRALREALADNPGLDLAGWARANHLHALTIKNAVHNCALKPEVQSRLDLADGKATSLRKVGVEDLRALRDAFALDRRLNVAEWARVNHLNPRTLDNYVSNGALTPEAQDRLDVADGKATSLRAVSEVDLRALRDAFALDRELNVAEWARANHLHSRTLENYVYKGALTPEAQNRLDVVDGKAPRLRRMGLDDLRVLRDALAHNSDLDLTAWARAHHLNSHTVRSFVRNGALSPQARERLQRAGGWPAELGRAVAETVPQASKSGRGVTPRDLQALREERASGGLFDLLEWAQRLGLKFHELIEYVTAEGEFTAKGLNLLTQR</sequence>
<dbReference type="Proteomes" id="UP000254589">
    <property type="component" value="Unassembled WGS sequence"/>
</dbReference>
<feature type="region of interest" description="Disordered" evidence="1">
    <location>
        <begin position="1"/>
        <end position="84"/>
    </location>
</feature>